<dbReference type="CDD" id="cd01392">
    <property type="entry name" value="HTH_LacI"/>
    <property type="match status" value="1"/>
</dbReference>
<evidence type="ECO:0000256" key="2">
    <source>
        <dbReference type="ARBA" id="ARBA00023125"/>
    </source>
</evidence>
<sequence length="347" mass="37706">MDGKANIYDIARLTGTTIAAVSRAFDPKGKIEQSKREAILKAAEKYGYRPNRAAGRLSGKAIKIGCLLIANIPEYYEELVAGIKNSCAKLSDFKVECDIRLVPPDENGDRVVAAAFEEYLRGGADGVITNIKYTAEAVRYISLLADAGIPCATVTSDAPESRRLFSVQNDFVTAGRMAAQLLSLAGATGSVLLFTGERDSYVQRHIISGFSEEAAEDGLSVIGTYDTSDDPDLAAEYAERAFSEHPDCAGIYISTANSLPVIGYMKKHGLAGKVKIIASDVFPGLSEYIKDGTVTATVYQNPYGQAKTAFEKLYDHITFKKPEKQIFTVVPQVVMKSNLHLYERNSQ</sequence>
<dbReference type="SMART" id="SM00354">
    <property type="entry name" value="HTH_LACI"/>
    <property type="match status" value="1"/>
</dbReference>
<keyword evidence="1" id="KW-0805">Transcription regulation</keyword>
<name>A0AAE3FI03_9BACT</name>
<dbReference type="PROSITE" id="PS50932">
    <property type="entry name" value="HTH_LACI_2"/>
    <property type="match status" value="1"/>
</dbReference>
<dbReference type="InterPro" id="IPR028082">
    <property type="entry name" value="Peripla_BP_I"/>
</dbReference>
<keyword evidence="3" id="KW-0804">Transcription</keyword>
<evidence type="ECO:0000313" key="5">
    <source>
        <dbReference type="EMBL" id="MCI5756342.1"/>
    </source>
</evidence>
<dbReference type="Pfam" id="PF13407">
    <property type="entry name" value="Peripla_BP_4"/>
    <property type="match status" value="1"/>
</dbReference>
<organism evidence="5 6">
    <name type="scientific">Candidatus Colimorpha enterica</name>
    <dbReference type="NCBI Taxonomy" id="3083063"/>
    <lineage>
        <taxon>Bacteria</taxon>
        <taxon>Pseudomonadati</taxon>
        <taxon>Bacteroidota</taxon>
        <taxon>Bacteroidia</taxon>
        <taxon>Bacteroidales</taxon>
        <taxon>Candidatus Colimorpha</taxon>
    </lineage>
</organism>
<dbReference type="InterPro" id="IPR000843">
    <property type="entry name" value="HTH_LacI"/>
</dbReference>
<dbReference type="Pfam" id="PF00356">
    <property type="entry name" value="LacI"/>
    <property type="match status" value="1"/>
</dbReference>
<proteinExistence type="predicted"/>
<evidence type="ECO:0000256" key="3">
    <source>
        <dbReference type="ARBA" id="ARBA00023163"/>
    </source>
</evidence>
<dbReference type="Gene3D" id="3.40.50.2300">
    <property type="match status" value="2"/>
</dbReference>
<dbReference type="Proteomes" id="UP001139365">
    <property type="component" value="Unassembled WGS sequence"/>
</dbReference>
<protein>
    <submittedName>
        <fullName evidence="5">LacI family DNA-binding transcriptional regulator</fullName>
    </submittedName>
</protein>
<feature type="domain" description="HTH lacI-type" evidence="4">
    <location>
        <begin position="5"/>
        <end position="59"/>
    </location>
</feature>
<dbReference type="PANTHER" id="PTHR30146:SF144">
    <property type="entry name" value="LACI-FAMILY TRANSCRIPTION REGULATOR"/>
    <property type="match status" value="1"/>
</dbReference>
<dbReference type="Gene3D" id="1.10.260.40">
    <property type="entry name" value="lambda repressor-like DNA-binding domains"/>
    <property type="match status" value="1"/>
</dbReference>
<dbReference type="EMBL" id="JALEMU010000137">
    <property type="protein sequence ID" value="MCI5756342.1"/>
    <property type="molecule type" value="Genomic_DNA"/>
</dbReference>
<dbReference type="InterPro" id="IPR025997">
    <property type="entry name" value="SBP_2_dom"/>
</dbReference>
<dbReference type="AlphaFoldDB" id="A0AAE3FI03"/>
<evidence type="ECO:0000313" key="6">
    <source>
        <dbReference type="Proteomes" id="UP001139365"/>
    </source>
</evidence>
<dbReference type="GO" id="GO:0000976">
    <property type="term" value="F:transcription cis-regulatory region binding"/>
    <property type="evidence" value="ECO:0007669"/>
    <property type="project" value="TreeGrafter"/>
</dbReference>
<dbReference type="InterPro" id="IPR010982">
    <property type="entry name" value="Lambda_DNA-bd_dom_sf"/>
</dbReference>
<reference evidence="5 6" key="1">
    <citation type="submission" date="2022-03" db="EMBL/GenBank/DDBJ databases">
        <title>Metagenome-assembled genomes from swine fecal metagenomes.</title>
        <authorList>
            <person name="Holman D.B."/>
            <person name="Kommadath A."/>
        </authorList>
    </citation>
    <scope>NUCLEOTIDE SEQUENCE [LARGE SCALE GENOMIC DNA]</scope>
    <source>
        <strain evidence="5">SUG147</strain>
    </source>
</reference>
<dbReference type="SUPFAM" id="SSF47413">
    <property type="entry name" value="lambda repressor-like DNA-binding domains"/>
    <property type="match status" value="1"/>
</dbReference>
<dbReference type="SUPFAM" id="SSF53822">
    <property type="entry name" value="Periplasmic binding protein-like I"/>
    <property type="match status" value="1"/>
</dbReference>
<accession>A0AAE3FI03</accession>
<dbReference type="PANTHER" id="PTHR30146">
    <property type="entry name" value="LACI-RELATED TRANSCRIPTIONAL REPRESSOR"/>
    <property type="match status" value="1"/>
</dbReference>
<dbReference type="CDD" id="cd06307">
    <property type="entry name" value="PBP1_sugar_binding"/>
    <property type="match status" value="1"/>
</dbReference>
<evidence type="ECO:0000259" key="4">
    <source>
        <dbReference type="PROSITE" id="PS50932"/>
    </source>
</evidence>
<gene>
    <name evidence="5" type="ORF">MR241_08645</name>
</gene>
<evidence type="ECO:0000256" key="1">
    <source>
        <dbReference type="ARBA" id="ARBA00023015"/>
    </source>
</evidence>
<dbReference type="GO" id="GO:0003700">
    <property type="term" value="F:DNA-binding transcription factor activity"/>
    <property type="evidence" value="ECO:0007669"/>
    <property type="project" value="TreeGrafter"/>
</dbReference>
<keyword evidence="2 5" id="KW-0238">DNA-binding</keyword>
<comment type="caution">
    <text evidence="5">The sequence shown here is derived from an EMBL/GenBank/DDBJ whole genome shotgun (WGS) entry which is preliminary data.</text>
</comment>